<evidence type="ECO:0000256" key="2">
    <source>
        <dbReference type="SAM" id="SignalP"/>
    </source>
</evidence>
<dbReference type="EMBL" id="FXYY01000012">
    <property type="protein sequence ID" value="SMX86570.1"/>
    <property type="molecule type" value="Genomic_DNA"/>
</dbReference>
<feature type="compositionally biased region" description="Acidic residues" evidence="1">
    <location>
        <begin position="88"/>
        <end position="106"/>
    </location>
</feature>
<evidence type="ECO:0000256" key="1">
    <source>
        <dbReference type="SAM" id="MobiDB-lite"/>
    </source>
</evidence>
<accession>A0A2H1JGI0</accession>
<evidence type="ECO:0000313" key="3">
    <source>
        <dbReference type="EMBL" id="SMX86570.1"/>
    </source>
</evidence>
<dbReference type="RefSeq" id="WP_101555056.1">
    <property type="nucleotide sequence ID" value="NZ_FXYY01000012.1"/>
</dbReference>
<feature type="chain" id="PRO_5039399587" evidence="2">
    <location>
        <begin position="26"/>
        <end position="283"/>
    </location>
</feature>
<protein>
    <submittedName>
        <fullName evidence="3">Uncharacterized protein</fullName>
    </submittedName>
</protein>
<dbReference type="AlphaFoldDB" id="A0A2H1JGI0"/>
<feature type="compositionally biased region" description="Pro residues" evidence="1">
    <location>
        <begin position="70"/>
        <end position="86"/>
    </location>
</feature>
<feature type="signal peptide" evidence="2">
    <location>
        <begin position="1"/>
        <end position="25"/>
    </location>
</feature>
<proteinExistence type="predicted"/>
<dbReference type="GeneID" id="303219809"/>
<gene>
    <name evidence="3" type="ORF">BLIN9172_02117</name>
</gene>
<feature type="region of interest" description="Disordered" evidence="1">
    <location>
        <begin position="42"/>
        <end position="141"/>
    </location>
</feature>
<reference evidence="3 4" key="1">
    <citation type="submission" date="2017-03" db="EMBL/GenBank/DDBJ databases">
        <authorList>
            <person name="Afonso C.L."/>
            <person name="Miller P.J."/>
            <person name="Scott M.A."/>
            <person name="Spackman E."/>
            <person name="Goraichik I."/>
            <person name="Dimitrov K.M."/>
            <person name="Suarez D.L."/>
            <person name="Swayne D.E."/>
        </authorList>
    </citation>
    <scope>NUCLEOTIDE SEQUENCE [LARGE SCALE GENOMIC DNA]</scope>
    <source>
        <strain evidence="3 4">ATCC 9172</strain>
    </source>
</reference>
<feature type="compositionally biased region" description="Acidic residues" evidence="1">
    <location>
        <begin position="115"/>
        <end position="130"/>
    </location>
</feature>
<organism evidence="3 4">
    <name type="scientific">Brevibacterium linens ATCC 9172</name>
    <dbReference type="NCBI Taxonomy" id="1255617"/>
    <lineage>
        <taxon>Bacteria</taxon>
        <taxon>Bacillati</taxon>
        <taxon>Actinomycetota</taxon>
        <taxon>Actinomycetes</taxon>
        <taxon>Micrococcales</taxon>
        <taxon>Brevibacteriaceae</taxon>
        <taxon>Brevibacterium</taxon>
    </lineage>
</organism>
<dbReference type="Proteomes" id="UP000234641">
    <property type="component" value="Unassembled WGS sequence"/>
</dbReference>
<name>A0A2H1JGI0_BRELN</name>
<keyword evidence="2" id="KW-0732">Signal</keyword>
<evidence type="ECO:0000313" key="4">
    <source>
        <dbReference type="Proteomes" id="UP000234641"/>
    </source>
</evidence>
<sequence>MRVSSRRTASLLAAAVLILPTTLGAGSVAAAHSSPLCSLVGTCDDDDSAKSEDQDPAPAGSLSPGMPVKPSDPPTADPSLPAPGPTDEPSDEPSEEPTEEPSDDPTDPGGLGLDEPSDDPTEDEDSEEGNGEFPSDAQMDTKAPIFTKTPAAMGSEGLSFKGLKGISFVSVPTADGGSIVVLKIQADEIKITGFSLTVRPPKEHEGLVTKADTMTLSGDVTVYIGSITATTKDGKSLTIGPETPPPMDDVEPGLLRVTMGLVGSTADSIAYTNTDQKLKKAED</sequence>